<name>A0A4C1Y8J5_EUMVA</name>
<dbReference type="Proteomes" id="UP000299102">
    <property type="component" value="Unassembled WGS sequence"/>
</dbReference>
<dbReference type="EMBL" id="BGZK01001084">
    <property type="protein sequence ID" value="GBP70725.1"/>
    <property type="molecule type" value="Genomic_DNA"/>
</dbReference>
<evidence type="ECO:0000313" key="1">
    <source>
        <dbReference type="EMBL" id="GBP70725.1"/>
    </source>
</evidence>
<comment type="caution">
    <text evidence="1">The sequence shown here is derived from an EMBL/GenBank/DDBJ whole genome shotgun (WGS) entry which is preliminary data.</text>
</comment>
<accession>A0A4C1Y8J5</accession>
<evidence type="ECO:0000313" key="2">
    <source>
        <dbReference type="Proteomes" id="UP000299102"/>
    </source>
</evidence>
<keyword evidence="2" id="KW-1185">Reference proteome</keyword>
<sequence length="152" mass="17362">MSGRAWSCSARDAEWPFERVRLRTVHRTKLYRSEMSANRCTALVYPSPTPPSSPPRSHFTPLRRFLRSLRQQHDLQAGDLGSSVHSRGHDNGQARIAEDLRFRENKPHILKLLDFYTGINCRTGRSTEHREGHDVSLGGIVCIIPKVFVNND</sequence>
<gene>
    <name evidence="1" type="ORF">EVAR_51024_1</name>
</gene>
<dbReference type="AlphaFoldDB" id="A0A4C1Y8J5"/>
<proteinExistence type="predicted"/>
<organism evidence="1 2">
    <name type="scientific">Eumeta variegata</name>
    <name type="common">Bagworm moth</name>
    <name type="synonym">Eumeta japonica</name>
    <dbReference type="NCBI Taxonomy" id="151549"/>
    <lineage>
        <taxon>Eukaryota</taxon>
        <taxon>Metazoa</taxon>
        <taxon>Ecdysozoa</taxon>
        <taxon>Arthropoda</taxon>
        <taxon>Hexapoda</taxon>
        <taxon>Insecta</taxon>
        <taxon>Pterygota</taxon>
        <taxon>Neoptera</taxon>
        <taxon>Endopterygota</taxon>
        <taxon>Lepidoptera</taxon>
        <taxon>Glossata</taxon>
        <taxon>Ditrysia</taxon>
        <taxon>Tineoidea</taxon>
        <taxon>Psychidae</taxon>
        <taxon>Oiketicinae</taxon>
        <taxon>Eumeta</taxon>
    </lineage>
</organism>
<protein>
    <submittedName>
        <fullName evidence="1">Uncharacterized protein</fullName>
    </submittedName>
</protein>
<reference evidence="1 2" key="1">
    <citation type="journal article" date="2019" name="Commun. Biol.">
        <title>The bagworm genome reveals a unique fibroin gene that provides high tensile strength.</title>
        <authorList>
            <person name="Kono N."/>
            <person name="Nakamura H."/>
            <person name="Ohtoshi R."/>
            <person name="Tomita M."/>
            <person name="Numata K."/>
            <person name="Arakawa K."/>
        </authorList>
    </citation>
    <scope>NUCLEOTIDE SEQUENCE [LARGE SCALE GENOMIC DNA]</scope>
</reference>